<proteinExistence type="predicted"/>
<dbReference type="GO" id="GO:0016787">
    <property type="term" value="F:hydrolase activity"/>
    <property type="evidence" value="ECO:0007669"/>
    <property type="project" value="UniProtKB-KW"/>
</dbReference>
<evidence type="ECO:0000256" key="4">
    <source>
        <dbReference type="ARBA" id="ARBA00022806"/>
    </source>
</evidence>
<dbReference type="PROSITE" id="PS51192">
    <property type="entry name" value="HELICASE_ATP_BIND_1"/>
    <property type="match status" value="1"/>
</dbReference>
<keyword evidence="7" id="KW-1185">Reference proteome</keyword>
<keyword evidence="2" id="KW-0547">Nucleotide-binding</keyword>
<dbReference type="Pfam" id="PF00271">
    <property type="entry name" value="Helicase_C"/>
    <property type="match status" value="1"/>
</dbReference>
<evidence type="ECO:0000256" key="1">
    <source>
        <dbReference type="ARBA" id="ARBA00012552"/>
    </source>
</evidence>
<name>A0A7D9KCY1_PARCT</name>
<dbReference type="OrthoDB" id="10265785at2759"/>
<organism evidence="6 7">
    <name type="scientific">Paramuricea clavata</name>
    <name type="common">Red gorgonian</name>
    <name type="synonym">Violescent sea-whip</name>
    <dbReference type="NCBI Taxonomy" id="317549"/>
    <lineage>
        <taxon>Eukaryota</taxon>
        <taxon>Metazoa</taxon>
        <taxon>Cnidaria</taxon>
        <taxon>Anthozoa</taxon>
        <taxon>Octocorallia</taxon>
        <taxon>Malacalcyonacea</taxon>
        <taxon>Plexauridae</taxon>
        <taxon>Paramuricea</taxon>
    </lineage>
</organism>
<keyword evidence="3" id="KW-0378">Hydrolase</keyword>
<feature type="non-terminal residue" evidence="6">
    <location>
        <position position="1"/>
    </location>
</feature>
<gene>
    <name evidence="6" type="ORF">PACLA_8A043240</name>
</gene>
<evidence type="ECO:0000313" key="7">
    <source>
        <dbReference type="Proteomes" id="UP001152795"/>
    </source>
</evidence>
<dbReference type="SMART" id="SM00490">
    <property type="entry name" value="HELICc"/>
    <property type="match status" value="1"/>
</dbReference>
<dbReference type="InterPro" id="IPR011545">
    <property type="entry name" value="DEAD/DEAH_box_helicase_dom"/>
</dbReference>
<dbReference type="PROSITE" id="PS51194">
    <property type="entry name" value="HELICASE_CTER"/>
    <property type="match status" value="1"/>
</dbReference>
<keyword evidence="4 6" id="KW-0347">Helicase</keyword>
<protein>
    <recommendedName>
        <fullName evidence="1">RNA helicase</fullName>
        <ecNumber evidence="1">3.6.4.13</ecNumber>
    </recommendedName>
</protein>
<dbReference type="SUPFAM" id="SSF52540">
    <property type="entry name" value="P-loop containing nucleoside triphosphate hydrolases"/>
    <property type="match status" value="1"/>
</dbReference>
<dbReference type="GO" id="GO:0003724">
    <property type="term" value="F:RNA helicase activity"/>
    <property type="evidence" value="ECO:0007669"/>
    <property type="project" value="UniProtKB-EC"/>
</dbReference>
<reference evidence="6" key="1">
    <citation type="submission" date="2020-04" db="EMBL/GenBank/DDBJ databases">
        <authorList>
            <person name="Alioto T."/>
            <person name="Alioto T."/>
            <person name="Gomez Garrido J."/>
        </authorList>
    </citation>
    <scope>NUCLEOTIDE SEQUENCE</scope>
    <source>
        <strain evidence="6">A484AB</strain>
    </source>
</reference>
<dbReference type="PANTHER" id="PTHR47958">
    <property type="entry name" value="ATP-DEPENDENT RNA HELICASE DBP3"/>
    <property type="match status" value="1"/>
</dbReference>
<dbReference type="GO" id="GO:0003676">
    <property type="term" value="F:nucleic acid binding"/>
    <property type="evidence" value="ECO:0007669"/>
    <property type="project" value="InterPro"/>
</dbReference>
<dbReference type="InterPro" id="IPR001650">
    <property type="entry name" value="Helicase_C-like"/>
</dbReference>
<dbReference type="GO" id="GO:0005524">
    <property type="term" value="F:ATP binding"/>
    <property type="evidence" value="ECO:0007669"/>
    <property type="project" value="UniProtKB-KW"/>
</dbReference>
<dbReference type="Pfam" id="PF00270">
    <property type="entry name" value="DEAD"/>
    <property type="match status" value="1"/>
</dbReference>
<evidence type="ECO:0000256" key="2">
    <source>
        <dbReference type="ARBA" id="ARBA00022741"/>
    </source>
</evidence>
<dbReference type="InterPro" id="IPR027417">
    <property type="entry name" value="P-loop_NTPase"/>
</dbReference>
<sequence>VIYLLLTPELAKQTGAVAEQLAKYCPEIKIAYAITENRLARGEMLTSQIIIGTPGTLMDWILRAKAFDPKKIRVFVLDDADVMIDIQGHKDQSVRVHKFLPKDCQMLLSSVTYEEQVRKFAESIIAKPRFIYQRPEEESFDNIRQFYVVCTGMEQKFESLSNIYGVISIGQCIVFCNTRKAAAWLSEKMTRKGHSVALLSGETTVEQRIALLNRFRDGKEKLLIATNVCARGIGIEQVSLVVNFDLPVDRFNAPDFETYLQRIGITGRIGRYGLAVNFVNEGRGLPMLKKIEEHIGRPIEKLETNDVDALENLDKLVNK</sequence>
<dbReference type="Gene3D" id="3.40.50.300">
    <property type="entry name" value="P-loop containing nucleotide triphosphate hydrolases"/>
    <property type="match status" value="2"/>
</dbReference>
<dbReference type="AlphaFoldDB" id="A0A7D9KCY1"/>
<accession>A0A7D9KCY1</accession>
<dbReference type="InterPro" id="IPR014001">
    <property type="entry name" value="Helicase_ATP-bd"/>
</dbReference>
<evidence type="ECO:0000313" key="6">
    <source>
        <dbReference type="EMBL" id="CAB4043960.1"/>
    </source>
</evidence>
<keyword evidence="5" id="KW-0067">ATP-binding</keyword>
<dbReference type="EMBL" id="CACRXK020033647">
    <property type="protein sequence ID" value="CAB4043960.1"/>
    <property type="molecule type" value="Genomic_DNA"/>
</dbReference>
<evidence type="ECO:0000256" key="5">
    <source>
        <dbReference type="ARBA" id="ARBA00022840"/>
    </source>
</evidence>
<dbReference type="EC" id="3.6.4.13" evidence="1"/>
<dbReference type="Proteomes" id="UP001152795">
    <property type="component" value="Unassembled WGS sequence"/>
</dbReference>
<dbReference type="CDD" id="cd18787">
    <property type="entry name" value="SF2_C_DEAD"/>
    <property type="match status" value="1"/>
</dbReference>
<comment type="caution">
    <text evidence="6">The sequence shown here is derived from an EMBL/GenBank/DDBJ whole genome shotgun (WGS) entry which is preliminary data.</text>
</comment>
<evidence type="ECO:0000256" key="3">
    <source>
        <dbReference type="ARBA" id="ARBA00022801"/>
    </source>
</evidence>